<organism evidence="1 2">
    <name type="scientific">Aspergillus ibericus CBS 121593</name>
    <dbReference type="NCBI Taxonomy" id="1448316"/>
    <lineage>
        <taxon>Eukaryota</taxon>
        <taxon>Fungi</taxon>
        <taxon>Dikarya</taxon>
        <taxon>Ascomycota</taxon>
        <taxon>Pezizomycotina</taxon>
        <taxon>Eurotiomycetes</taxon>
        <taxon>Eurotiomycetidae</taxon>
        <taxon>Eurotiales</taxon>
        <taxon>Aspergillaceae</taxon>
        <taxon>Aspergillus</taxon>
        <taxon>Aspergillus subgen. Circumdati</taxon>
    </lineage>
</organism>
<evidence type="ECO:0000313" key="2">
    <source>
        <dbReference type="Proteomes" id="UP000249402"/>
    </source>
</evidence>
<proteinExistence type="predicted"/>
<gene>
    <name evidence="1" type="ORF">BO80DRAFT_460921</name>
</gene>
<accession>A0A395HFV7</accession>
<evidence type="ECO:0000313" key="1">
    <source>
        <dbReference type="EMBL" id="RAL05868.1"/>
    </source>
</evidence>
<dbReference type="OrthoDB" id="5100247at2759"/>
<dbReference type="EMBL" id="KZ824420">
    <property type="protein sequence ID" value="RAL05868.1"/>
    <property type="molecule type" value="Genomic_DNA"/>
</dbReference>
<dbReference type="Proteomes" id="UP000249402">
    <property type="component" value="Unassembled WGS sequence"/>
</dbReference>
<dbReference type="GeneID" id="37227286"/>
<name>A0A395HFV7_9EURO</name>
<reference evidence="1 2" key="1">
    <citation type="submission" date="2018-02" db="EMBL/GenBank/DDBJ databases">
        <title>The genomes of Aspergillus section Nigri reveals drivers in fungal speciation.</title>
        <authorList>
            <consortium name="DOE Joint Genome Institute"/>
            <person name="Vesth T.C."/>
            <person name="Nybo J."/>
            <person name="Theobald S."/>
            <person name="Brandl J."/>
            <person name="Frisvad J.C."/>
            <person name="Nielsen K.F."/>
            <person name="Lyhne E.K."/>
            <person name="Kogle M.E."/>
            <person name="Kuo A."/>
            <person name="Riley R."/>
            <person name="Clum A."/>
            <person name="Nolan M."/>
            <person name="Lipzen A."/>
            <person name="Salamov A."/>
            <person name="Henrissat B."/>
            <person name="Wiebenga A."/>
            <person name="De vries R.P."/>
            <person name="Grigoriev I.V."/>
            <person name="Mortensen U.H."/>
            <person name="Andersen M.R."/>
            <person name="Baker S.E."/>
        </authorList>
    </citation>
    <scope>NUCLEOTIDE SEQUENCE [LARGE SCALE GENOMIC DNA]</scope>
    <source>
        <strain evidence="1 2">CBS 121593</strain>
    </source>
</reference>
<protein>
    <submittedName>
        <fullName evidence="1">Uncharacterized protein</fullName>
    </submittedName>
</protein>
<dbReference type="RefSeq" id="XP_025580195.1">
    <property type="nucleotide sequence ID" value="XM_025722421.1"/>
</dbReference>
<keyword evidence="2" id="KW-1185">Reference proteome</keyword>
<sequence length="154" mass="17329">MSTTNIKDESSKLPEQLFLDYPVAHVPNKSSRRSWVEPWASEYCAAISEKRYGDAIWARYNMDGTTVDGQLKSLSMTKDGTIEEVSVPVYEVIMEDARGYAKDCPEHYRDALLLYNTTSPSDSRRDIIEGLTQIDIGSNLVTRAISSLRDMLGL</sequence>
<dbReference type="AlphaFoldDB" id="A0A395HFV7"/>
<dbReference type="VEuPathDB" id="FungiDB:BO80DRAFT_460921"/>